<dbReference type="FunFam" id="3.40.140.10:FF:000011">
    <property type="entry name" value="tRNA-specific adenosine deaminase"/>
    <property type="match status" value="1"/>
</dbReference>
<accession>A0A831WBP0</accession>
<dbReference type="CDD" id="cd01285">
    <property type="entry name" value="nucleoside_deaminase"/>
    <property type="match status" value="1"/>
</dbReference>
<evidence type="ECO:0000256" key="1">
    <source>
        <dbReference type="ARBA" id="ARBA00006576"/>
    </source>
</evidence>
<keyword evidence="4" id="KW-0862">Zinc</keyword>
<dbReference type="GO" id="GO:0046872">
    <property type="term" value="F:metal ion binding"/>
    <property type="evidence" value="ECO:0007669"/>
    <property type="project" value="UniProtKB-KW"/>
</dbReference>
<dbReference type="GO" id="GO:0047974">
    <property type="term" value="F:guanosine deaminase activity"/>
    <property type="evidence" value="ECO:0007669"/>
    <property type="project" value="TreeGrafter"/>
</dbReference>
<dbReference type="Pfam" id="PF00383">
    <property type="entry name" value="dCMP_cyt_deam_1"/>
    <property type="match status" value="1"/>
</dbReference>
<sequence>MIKQWMREAIALAAEGAGRGDGGPFGALVVLGGEVIGRGWNRVLAEQDPTAHAEVIAIRQAARRLGSPHLQGAVLYSSCEPCPMCLCAAYWARLERICYGATAADAAAIGFDDGWLYRELARPRGERRMPMEQALRDEVLAVFRQWEASDRKLLY</sequence>
<feature type="domain" description="CMP/dCMP-type deaminase" evidence="5">
    <location>
        <begin position="1"/>
        <end position="124"/>
    </location>
</feature>
<protein>
    <submittedName>
        <fullName evidence="6">Nucleoside deaminase</fullName>
    </submittedName>
</protein>
<name>A0A831WBP0_9GAMM</name>
<evidence type="ECO:0000259" key="5">
    <source>
        <dbReference type="PROSITE" id="PS51747"/>
    </source>
</evidence>
<dbReference type="InterPro" id="IPR016193">
    <property type="entry name" value="Cytidine_deaminase-like"/>
</dbReference>
<organism evidence="6">
    <name type="scientific">Sedimenticola thiotaurini</name>
    <dbReference type="NCBI Taxonomy" id="1543721"/>
    <lineage>
        <taxon>Bacteria</taxon>
        <taxon>Pseudomonadati</taxon>
        <taxon>Pseudomonadota</taxon>
        <taxon>Gammaproteobacteria</taxon>
        <taxon>Chromatiales</taxon>
        <taxon>Sedimenticolaceae</taxon>
        <taxon>Sedimenticola</taxon>
    </lineage>
</organism>
<proteinExistence type="inferred from homology"/>
<gene>
    <name evidence="6" type="ORF">ENI96_13650</name>
</gene>
<comment type="similarity">
    <text evidence="1">Belongs to the cytidine and deoxycytidylate deaminase family.</text>
</comment>
<evidence type="ECO:0000313" key="6">
    <source>
        <dbReference type="EMBL" id="HEB97462.1"/>
    </source>
</evidence>
<evidence type="ECO:0000256" key="3">
    <source>
        <dbReference type="ARBA" id="ARBA00022801"/>
    </source>
</evidence>
<dbReference type="EMBL" id="DRKP01000171">
    <property type="protein sequence ID" value="HEB97462.1"/>
    <property type="molecule type" value="Genomic_DNA"/>
</dbReference>
<evidence type="ECO:0000256" key="4">
    <source>
        <dbReference type="ARBA" id="ARBA00022833"/>
    </source>
</evidence>
<evidence type="ECO:0000256" key="2">
    <source>
        <dbReference type="ARBA" id="ARBA00022723"/>
    </source>
</evidence>
<dbReference type="Proteomes" id="UP000886251">
    <property type="component" value="Unassembled WGS sequence"/>
</dbReference>
<dbReference type="AlphaFoldDB" id="A0A831WBP0"/>
<dbReference type="GO" id="GO:0006152">
    <property type="term" value="P:purine nucleoside catabolic process"/>
    <property type="evidence" value="ECO:0007669"/>
    <property type="project" value="TreeGrafter"/>
</dbReference>
<dbReference type="PANTHER" id="PTHR11079">
    <property type="entry name" value="CYTOSINE DEAMINASE FAMILY MEMBER"/>
    <property type="match status" value="1"/>
</dbReference>
<keyword evidence="2" id="KW-0479">Metal-binding</keyword>
<keyword evidence="3" id="KW-0378">Hydrolase</keyword>
<dbReference type="Gene3D" id="3.40.140.10">
    <property type="entry name" value="Cytidine Deaminase, domain 2"/>
    <property type="match status" value="1"/>
</dbReference>
<comment type="caution">
    <text evidence="6">The sequence shown here is derived from an EMBL/GenBank/DDBJ whole genome shotgun (WGS) entry which is preliminary data.</text>
</comment>
<dbReference type="InterPro" id="IPR002125">
    <property type="entry name" value="CMP_dCMP_dom"/>
</dbReference>
<reference evidence="6" key="1">
    <citation type="journal article" date="2020" name="mSystems">
        <title>Genome- and Community-Level Interaction Insights into Carbon Utilization and Element Cycling Functions of Hydrothermarchaeota in Hydrothermal Sediment.</title>
        <authorList>
            <person name="Zhou Z."/>
            <person name="Liu Y."/>
            <person name="Xu W."/>
            <person name="Pan J."/>
            <person name="Luo Z.H."/>
            <person name="Li M."/>
        </authorList>
    </citation>
    <scope>NUCLEOTIDE SEQUENCE [LARGE SCALE GENOMIC DNA]</scope>
    <source>
        <strain evidence="6">HyVt-443</strain>
    </source>
</reference>
<dbReference type="PROSITE" id="PS51747">
    <property type="entry name" value="CYT_DCMP_DEAMINASES_2"/>
    <property type="match status" value="1"/>
</dbReference>
<dbReference type="SUPFAM" id="SSF53927">
    <property type="entry name" value="Cytidine deaminase-like"/>
    <property type="match status" value="1"/>
</dbReference>
<dbReference type="PANTHER" id="PTHR11079:SF161">
    <property type="entry name" value="CMP_DCMP-TYPE DEAMINASE DOMAIN-CONTAINING PROTEIN"/>
    <property type="match status" value="1"/>
</dbReference>